<dbReference type="EMBL" id="JAPQKI010000005">
    <property type="protein sequence ID" value="KAJ5098566.1"/>
    <property type="molecule type" value="Genomic_DNA"/>
</dbReference>
<organism evidence="4 5">
    <name type="scientific">Penicillium argentinense</name>
    <dbReference type="NCBI Taxonomy" id="1131581"/>
    <lineage>
        <taxon>Eukaryota</taxon>
        <taxon>Fungi</taxon>
        <taxon>Dikarya</taxon>
        <taxon>Ascomycota</taxon>
        <taxon>Pezizomycotina</taxon>
        <taxon>Eurotiomycetes</taxon>
        <taxon>Eurotiomycetidae</taxon>
        <taxon>Eurotiales</taxon>
        <taxon>Aspergillaceae</taxon>
        <taxon>Penicillium</taxon>
    </lineage>
</organism>
<feature type="chain" id="PRO_5040798151" description="DUF7136 domain-containing protein" evidence="2">
    <location>
        <begin position="18"/>
        <end position="304"/>
    </location>
</feature>
<gene>
    <name evidence="4" type="ORF">N7532_005567</name>
</gene>
<feature type="compositionally biased region" description="Low complexity" evidence="1">
    <location>
        <begin position="255"/>
        <end position="264"/>
    </location>
</feature>
<dbReference type="Proteomes" id="UP001149074">
    <property type="component" value="Unassembled WGS sequence"/>
</dbReference>
<dbReference type="RefSeq" id="XP_056474220.1">
    <property type="nucleotide sequence ID" value="XM_056618061.1"/>
</dbReference>
<evidence type="ECO:0000256" key="1">
    <source>
        <dbReference type="SAM" id="MobiDB-lite"/>
    </source>
</evidence>
<feature type="region of interest" description="Disordered" evidence="1">
    <location>
        <begin position="240"/>
        <end position="282"/>
    </location>
</feature>
<keyword evidence="2" id="KW-0732">Signal</keyword>
<evidence type="ECO:0000259" key="3">
    <source>
        <dbReference type="Pfam" id="PF23584"/>
    </source>
</evidence>
<comment type="caution">
    <text evidence="4">The sequence shown here is derived from an EMBL/GenBank/DDBJ whole genome shotgun (WGS) entry which is preliminary data.</text>
</comment>
<dbReference type="GeneID" id="81357040"/>
<name>A0A9W9KAH9_9EURO</name>
<evidence type="ECO:0000313" key="4">
    <source>
        <dbReference type="EMBL" id="KAJ5098566.1"/>
    </source>
</evidence>
<proteinExistence type="predicted"/>
<reference evidence="4" key="2">
    <citation type="journal article" date="2023" name="IMA Fungus">
        <title>Comparative genomic study of the Penicillium genus elucidates a diverse pangenome and 15 lateral gene transfer events.</title>
        <authorList>
            <person name="Petersen C."/>
            <person name="Sorensen T."/>
            <person name="Nielsen M.R."/>
            <person name="Sondergaard T.E."/>
            <person name="Sorensen J.L."/>
            <person name="Fitzpatrick D.A."/>
            <person name="Frisvad J.C."/>
            <person name="Nielsen K.L."/>
        </authorList>
    </citation>
    <scope>NUCLEOTIDE SEQUENCE</scope>
    <source>
        <strain evidence="4">IBT 30761</strain>
    </source>
</reference>
<keyword evidence="5" id="KW-1185">Reference proteome</keyword>
<sequence length="304" mass="32929">MLFSILSFLWLATAAMAAVSGSLSPARIELDVVFPRNATYNTMTTPPIVLAMQNAPTAAFFDYDLSWNLESDSFFYLSSTFNTYNFGKKFNYTSGDTAVLLDSAPFGQELDAGHYSLSWELSTSHCTHEGSETIIETSNVASGTLYFTVVADKSGTDYGLSECPGYLGSFAAKSATDTCPEVIEDESEPRPCDAKMKDDQIKCVESYLSGETDMEICTSAFDDIESGDKVEWKYADEARQANDHAAGSSDQDDPNNSSVTSSSSNEDKPDETDDSSEDSDSLATTIRPNFVCPALAIVALSFVL</sequence>
<dbReference type="Pfam" id="PF23584">
    <property type="entry name" value="DUF7136"/>
    <property type="match status" value="1"/>
</dbReference>
<dbReference type="OrthoDB" id="4490227at2759"/>
<feature type="signal peptide" evidence="2">
    <location>
        <begin position="1"/>
        <end position="17"/>
    </location>
</feature>
<dbReference type="InterPro" id="IPR055560">
    <property type="entry name" value="DUF7136"/>
</dbReference>
<evidence type="ECO:0000256" key="2">
    <source>
        <dbReference type="SAM" id="SignalP"/>
    </source>
</evidence>
<evidence type="ECO:0000313" key="5">
    <source>
        <dbReference type="Proteomes" id="UP001149074"/>
    </source>
</evidence>
<feature type="compositionally biased region" description="Acidic residues" evidence="1">
    <location>
        <begin position="268"/>
        <end position="280"/>
    </location>
</feature>
<protein>
    <recommendedName>
        <fullName evidence="3">DUF7136 domain-containing protein</fullName>
    </recommendedName>
</protein>
<reference evidence="4" key="1">
    <citation type="submission" date="2022-11" db="EMBL/GenBank/DDBJ databases">
        <authorList>
            <person name="Petersen C."/>
        </authorList>
    </citation>
    <scope>NUCLEOTIDE SEQUENCE</scope>
    <source>
        <strain evidence="4">IBT 30761</strain>
    </source>
</reference>
<feature type="domain" description="DUF7136" evidence="3">
    <location>
        <begin position="25"/>
        <end position="204"/>
    </location>
</feature>
<accession>A0A9W9KAH9</accession>
<dbReference type="AlphaFoldDB" id="A0A9W9KAH9"/>